<sequence>MNKIRALAESGDREAIEQFLQSEEAVEFQRAVGNAWNAIEGMFSVYADFASSFFRENENFRKFIAELNKKAD</sequence>
<accession>A0ABV5WAA1</accession>
<evidence type="ECO:0000313" key="2">
    <source>
        <dbReference type="Proteomes" id="UP001589609"/>
    </source>
</evidence>
<protein>
    <submittedName>
        <fullName evidence="1">Uncharacterized protein</fullName>
    </submittedName>
</protein>
<evidence type="ECO:0000313" key="1">
    <source>
        <dbReference type="EMBL" id="MFB9757208.1"/>
    </source>
</evidence>
<dbReference type="EMBL" id="JBHMAF010000008">
    <property type="protein sequence ID" value="MFB9757208.1"/>
    <property type="molecule type" value="Genomic_DNA"/>
</dbReference>
<reference evidence="1 2" key="1">
    <citation type="submission" date="2024-09" db="EMBL/GenBank/DDBJ databases">
        <authorList>
            <person name="Sun Q."/>
            <person name="Mori K."/>
        </authorList>
    </citation>
    <scope>NUCLEOTIDE SEQUENCE [LARGE SCALE GENOMIC DNA]</scope>
    <source>
        <strain evidence="1 2">JCM 11201</strain>
    </source>
</reference>
<name>A0ABV5WAA1_9BACI</name>
<proteinExistence type="predicted"/>
<comment type="caution">
    <text evidence="1">The sequence shown here is derived from an EMBL/GenBank/DDBJ whole genome shotgun (WGS) entry which is preliminary data.</text>
</comment>
<organism evidence="1 2">
    <name type="scientific">Ectobacillus funiculus</name>
    <dbReference type="NCBI Taxonomy" id="137993"/>
    <lineage>
        <taxon>Bacteria</taxon>
        <taxon>Bacillati</taxon>
        <taxon>Bacillota</taxon>
        <taxon>Bacilli</taxon>
        <taxon>Bacillales</taxon>
        <taxon>Bacillaceae</taxon>
        <taxon>Ectobacillus</taxon>
    </lineage>
</organism>
<gene>
    <name evidence="1" type="ORF">ACFFMS_01390</name>
</gene>
<keyword evidence="2" id="KW-1185">Reference proteome</keyword>
<dbReference type="Proteomes" id="UP001589609">
    <property type="component" value="Unassembled WGS sequence"/>
</dbReference>